<reference evidence="1 2" key="1">
    <citation type="submission" date="2017-11" db="EMBL/GenBank/DDBJ databases">
        <title>The genome of Rhizophagus clarus HR1 reveals common genetic basis of auxotrophy among arbuscular mycorrhizal fungi.</title>
        <authorList>
            <person name="Kobayashi Y."/>
        </authorList>
    </citation>
    <scope>NUCLEOTIDE SEQUENCE [LARGE SCALE GENOMIC DNA]</scope>
    <source>
        <strain evidence="1 2">HR1</strain>
    </source>
</reference>
<evidence type="ECO:0000313" key="2">
    <source>
        <dbReference type="Proteomes" id="UP000247702"/>
    </source>
</evidence>
<dbReference type="AlphaFoldDB" id="A0A2Z6RFR3"/>
<comment type="caution">
    <text evidence="1">The sequence shown here is derived from an EMBL/GenBank/DDBJ whole genome shotgun (WGS) entry which is preliminary data.</text>
</comment>
<name>A0A2Z6RFR3_9GLOM</name>
<accession>A0A2Z6RFR3</accession>
<gene>
    <name evidence="1" type="ORF">RclHR1_04210012</name>
</gene>
<sequence>MTSKSEGVYRCLFEELVDFAAENNVNLQPSTILTDFKQALINASRQFSLMLRHLFALAFLPSQEIPDAFDMLKLVMPPEANEVTQWFEDNYVHRKIRRHLRNGNTIRSAPLFPPELWSVYDSIKIGVPRIQNIAEAWHR</sequence>
<evidence type="ECO:0000313" key="1">
    <source>
        <dbReference type="EMBL" id="GBC01526.1"/>
    </source>
</evidence>
<dbReference type="Proteomes" id="UP000247702">
    <property type="component" value="Unassembled WGS sequence"/>
</dbReference>
<evidence type="ECO:0008006" key="3">
    <source>
        <dbReference type="Google" id="ProtNLM"/>
    </source>
</evidence>
<keyword evidence="2" id="KW-1185">Reference proteome</keyword>
<protein>
    <recommendedName>
        <fullName evidence="3">MULE transposase domain-containing protein</fullName>
    </recommendedName>
</protein>
<organism evidence="1 2">
    <name type="scientific">Rhizophagus clarus</name>
    <dbReference type="NCBI Taxonomy" id="94130"/>
    <lineage>
        <taxon>Eukaryota</taxon>
        <taxon>Fungi</taxon>
        <taxon>Fungi incertae sedis</taxon>
        <taxon>Mucoromycota</taxon>
        <taxon>Glomeromycotina</taxon>
        <taxon>Glomeromycetes</taxon>
        <taxon>Glomerales</taxon>
        <taxon>Glomeraceae</taxon>
        <taxon>Rhizophagus</taxon>
    </lineage>
</organism>
<proteinExistence type="predicted"/>
<dbReference type="EMBL" id="BEXD01003569">
    <property type="protein sequence ID" value="GBC01526.1"/>
    <property type="molecule type" value="Genomic_DNA"/>
</dbReference>